<evidence type="ECO:0000256" key="12">
    <source>
        <dbReference type="ARBA" id="ARBA00023224"/>
    </source>
</evidence>
<dbReference type="PRINTS" id="PR00237">
    <property type="entry name" value="GPCRRHODOPSN"/>
</dbReference>
<evidence type="ECO:0000259" key="15">
    <source>
        <dbReference type="PROSITE" id="PS50262"/>
    </source>
</evidence>
<dbReference type="InterPro" id="IPR000276">
    <property type="entry name" value="GPCR_Rhodpsn"/>
</dbReference>
<keyword evidence="8 14" id="KW-0472">Membrane</keyword>
<dbReference type="PROSITE" id="PS00237">
    <property type="entry name" value="G_PROTEIN_RECEP_F1_1"/>
    <property type="match status" value="1"/>
</dbReference>
<evidence type="ECO:0000256" key="13">
    <source>
        <dbReference type="RuleBase" id="RU000688"/>
    </source>
</evidence>
<comment type="subcellular location">
    <subcellularLocation>
        <location evidence="1 14">Cell membrane</location>
        <topology evidence="1 14">Multi-pass membrane protein</topology>
    </subcellularLocation>
</comment>
<dbReference type="AlphaFoldDB" id="A0A0P7UFD2"/>
<feature type="transmembrane region" description="Helical" evidence="14">
    <location>
        <begin position="209"/>
        <end position="227"/>
    </location>
</feature>
<name>A0A0P7UFD2_SCLFO</name>
<keyword evidence="10 13" id="KW-0675">Receptor</keyword>
<evidence type="ECO:0000256" key="14">
    <source>
        <dbReference type="RuleBase" id="RU363047"/>
    </source>
</evidence>
<dbReference type="Pfam" id="PF13853">
    <property type="entry name" value="7tm_4"/>
    <property type="match status" value="1"/>
</dbReference>
<dbReference type="PRINTS" id="PR00245">
    <property type="entry name" value="OLFACTORYR"/>
</dbReference>
<dbReference type="InterPro" id="IPR017452">
    <property type="entry name" value="GPCR_Rhodpsn_7TM"/>
</dbReference>
<feature type="transmembrane region" description="Helical" evidence="14">
    <location>
        <begin position="343"/>
        <end position="363"/>
    </location>
</feature>
<feature type="domain" description="G-protein coupled receptors family 1 profile" evidence="15">
    <location>
        <begin position="110"/>
        <end position="361"/>
    </location>
</feature>
<protein>
    <recommendedName>
        <fullName evidence="14">Olfactory receptor</fullName>
    </recommendedName>
</protein>
<keyword evidence="5 14" id="KW-0552">Olfaction</keyword>
<comment type="caution">
    <text evidence="16">The sequence shown here is derived from an EMBL/GenBank/DDBJ whole genome shotgun (WGS) entry which is preliminary data.</text>
</comment>
<proteinExistence type="inferred from homology"/>
<keyword evidence="4 13" id="KW-0812">Transmembrane</keyword>
<feature type="domain" description="G-protein coupled receptors family 1 profile" evidence="15">
    <location>
        <begin position="1"/>
        <end position="38"/>
    </location>
</feature>
<organism evidence="16 17">
    <name type="scientific">Scleropages formosus</name>
    <name type="common">Asian bonytongue</name>
    <name type="synonym">Osteoglossum formosum</name>
    <dbReference type="NCBI Taxonomy" id="113540"/>
    <lineage>
        <taxon>Eukaryota</taxon>
        <taxon>Metazoa</taxon>
        <taxon>Chordata</taxon>
        <taxon>Craniata</taxon>
        <taxon>Vertebrata</taxon>
        <taxon>Euteleostomi</taxon>
        <taxon>Actinopterygii</taxon>
        <taxon>Neopterygii</taxon>
        <taxon>Teleostei</taxon>
        <taxon>Osteoglossocephala</taxon>
        <taxon>Osteoglossomorpha</taxon>
        <taxon>Osteoglossiformes</taxon>
        <taxon>Osteoglossidae</taxon>
        <taxon>Scleropages</taxon>
    </lineage>
</organism>
<evidence type="ECO:0000256" key="10">
    <source>
        <dbReference type="ARBA" id="ARBA00023170"/>
    </source>
</evidence>
<evidence type="ECO:0000256" key="5">
    <source>
        <dbReference type="ARBA" id="ARBA00022725"/>
    </source>
</evidence>
<evidence type="ECO:0000256" key="9">
    <source>
        <dbReference type="ARBA" id="ARBA00023157"/>
    </source>
</evidence>
<accession>A0A0P7UFD2</accession>
<evidence type="ECO:0000256" key="3">
    <source>
        <dbReference type="ARBA" id="ARBA00022606"/>
    </source>
</evidence>
<dbReference type="Gene3D" id="1.20.1070.10">
    <property type="entry name" value="Rhodopsin 7-helix transmembrane proteins"/>
    <property type="match status" value="2"/>
</dbReference>
<dbReference type="PROSITE" id="PS50262">
    <property type="entry name" value="G_PROTEIN_RECEP_F1_2"/>
    <property type="match status" value="2"/>
</dbReference>
<keyword evidence="2 14" id="KW-1003">Cell membrane</keyword>
<keyword evidence="7 13" id="KW-0297">G-protein coupled receptor</keyword>
<evidence type="ECO:0000256" key="8">
    <source>
        <dbReference type="ARBA" id="ARBA00023136"/>
    </source>
</evidence>
<dbReference type="Proteomes" id="UP000034805">
    <property type="component" value="Unassembled WGS sequence"/>
</dbReference>
<comment type="similarity">
    <text evidence="13">Belongs to the G-protein coupled receptor 1 family.</text>
</comment>
<dbReference type="Pfam" id="PF00001">
    <property type="entry name" value="7tm_1"/>
    <property type="match status" value="1"/>
</dbReference>
<evidence type="ECO:0000256" key="2">
    <source>
        <dbReference type="ARBA" id="ARBA00022475"/>
    </source>
</evidence>
<dbReference type="InterPro" id="IPR000725">
    <property type="entry name" value="Olfact_rcpt"/>
</dbReference>
<keyword evidence="6 14" id="KW-1133">Transmembrane helix</keyword>
<dbReference type="GO" id="GO:0004930">
    <property type="term" value="F:G protein-coupled receptor activity"/>
    <property type="evidence" value="ECO:0007669"/>
    <property type="project" value="UniProtKB-KW"/>
</dbReference>
<feature type="transmembrane region" description="Helical" evidence="14">
    <location>
        <begin position="95"/>
        <end position="117"/>
    </location>
</feature>
<feature type="transmembrane region" description="Helical" evidence="14">
    <location>
        <begin position="271"/>
        <end position="295"/>
    </location>
</feature>
<dbReference type="SUPFAM" id="SSF81321">
    <property type="entry name" value="Family A G protein-coupled receptor-like"/>
    <property type="match status" value="2"/>
</dbReference>
<evidence type="ECO:0000313" key="17">
    <source>
        <dbReference type="Proteomes" id="UP000034805"/>
    </source>
</evidence>
<dbReference type="FunFam" id="1.20.1070.10:FF:000024">
    <property type="entry name" value="Olfactory receptor"/>
    <property type="match status" value="1"/>
</dbReference>
<dbReference type="InterPro" id="IPR050939">
    <property type="entry name" value="Olfactory_GPCR1"/>
</dbReference>
<dbReference type="PANTHER" id="PTHR24242">
    <property type="entry name" value="G-PROTEIN COUPLED RECEPTOR"/>
    <property type="match status" value="1"/>
</dbReference>
<sequence>MLIMDRYVAICSPLRYPMLMTNKVMRLLIGFAWSTAMISPGITTIMSSQPPFCGPNLILNCHVTQSLMSQGNQTAIVTEFFIVGFPGLQPLYYDLMATTFFIIYVTIVAGNILLIVLFVKQHSLQKPMYITMVSLALSDIGFCTVALPKIIARYWFNAGAISVHVCLFQRLLIHYFGTLSSVILLIMALDRYMAICFPLRYSTLMTNRVMGLLHGLAWVTSMVSPSITTIMSSQMSFCGPNQIVNCFCDSMSVSSLACGNVSMQVNLSTSLAMFVLLLPFSLIMLSYVHIITAVLRIDSKEGYLKTFSTCITHVCIIGVYYIPRFFVYLTPYLPIKINTDMRIGLILIYSLLPPLVNPIIYSFRTKEIREIFHTWFQRRNAVSPKFKIMTISK</sequence>
<evidence type="ECO:0000256" key="11">
    <source>
        <dbReference type="ARBA" id="ARBA00023180"/>
    </source>
</evidence>
<evidence type="ECO:0000313" key="16">
    <source>
        <dbReference type="EMBL" id="KPP57848.1"/>
    </source>
</evidence>
<keyword evidence="12 13" id="KW-0807">Transducer</keyword>
<reference evidence="16 17" key="1">
    <citation type="submission" date="2015-08" db="EMBL/GenBank/DDBJ databases">
        <title>The genome of the Asian arowana (Scleropages formosus).</title>
        <authorList>
            <person name="Tan M.H."/>
            <person name="Gan H.M."/>
            <person name="Croft L.J."/>
            <person name="Austin C.M."/>
        </authorList>
    </citation>
    <scope>NUCLEOTIDE SEQUENCE [LARGE SCALE GENOMIC DNA]</scope>
    <source>
        <strain evidence="16">Aro1</strain>
    </source>
</reference>
<evidence type="ECO:0000256" key="1">
    <source>
        <dbReference type="ARBA" id="ARBA00004651"/>
    </source>
</evidence>
<evidence type="ECO:0000256" key="7">
    <source>
        <dbReference type="ARBA" id="ARBA00023040"/>
    </source>
</evidence>
<evidence type="ECO:0000256" key="4">
    <source>
        <dbReference type="ARBA" id="ARBA00022692"/>
    </source>
</evidence>
<keyword evidence="9" id="KW-1015">Disulfide bond</keyword>
<feature type="transmembrane region" description="Helical" evidence="14">
    <location>
        <begin position="129"/>
        <end position="151"/>
    </location>
</feature>
<feature type="transmembrane region" description="Helical" evidence="14">
    <location>
        <begin position="171"/>
        <end position="189"/>
    </location>
</feature>
<gene>
    <name evidence="16" type="ORF">Z043_124380</name>
</gene>
<dbReference type="GO" id="GO:0005886">
    <property type="term" value="C:plasma membrane"/>
    <property type="evidence" value="ECO:0007669"/>
    <property type="project" value="UniProtKB-SubCell"/>
</dbReference>
<evidence type="ECO:0000256" key="6">
    <source>
        <dbReference type="ARBA" id="ARBA00022989"/>
    </source>
</evidence>
<keyword evidence="11" id="KW-0325">Glycoprotein</keyword>
<feature type="transmembrane region" description="Helical" evidence="14">
    <location>
        <begin position="302"/>
        <end position="323"/>
    </location>
</feature>
<dbReference type="PANTHER" id="PTHR24242:SF227">
    <property type="entry name" value="OLFACTORY RECEPTOR"/>
    <property type="match status" value="1"/>
</dbReference>
<dbReference type="EMBL" id="JARO02015268">
    <property type="protein sequence ID" value="KPP57848.1"/>
    <property type="molecule type" value="Genomic_DNA"/>
</dbReference>
<keyword evidence="3 14" id="KW-0716">Sensory transduction</keyword>
<dbReference type="GO" id="GO:0004984">
    <property type="term" value="F:olfactory receptor activity"/>
    <property type="evidence" value="ECO:0007669"/>
    <property type="project" value="InterPro"/>
</dbReference>